<dbReference type="SUPFAM" id="SSF53686">
    <property type="entry name" value="Tryptophan synthase beta subunit-like PLP-dependent enzymes"/>
    <property type="match status" value="1"/>
</dbReference>
<keyword evidence="4 8" id="KW-0663">Pyridoxal phosphate</keyword>
<dbReference type="InterPro" id="IPR001926">
    <property type="entry name" value="TrpB-like_PALP"/>
</dbReference>
<dbReference type="NCBIfam" id="NF006050">
    <property type="entry name" value="PRK08197.1"/>
    <property type="match status" value="1"/>
</dbReference>
<sequence>MFVESLNCQKCGKKFPPKEKLYVCKNCGGKLTVVIDYEKVKKIISRQVLEDREGGVWKYKELLPVDEEKNMISIGEGNTPLIKVDRLGDVLGINDLWLKEETQNPTSSFKDRPMSVGVSKALEFDAETVVTASSGNAATALAAYSAKGDIECYAFVPEDAPEAKIAQIALHGANVVRAASQKVGDPCYELMKLGFENFGWHPIPSGGAFNPYQPEGNKTMSFEICEQFDWQPPDWHIVPVGAGTLLSGNAKGYFEFEELGIVEEVPKIGGIQAEGCAPLVKGFKEDLDPYEIPTWENPETVAGGLMDPYPWDADTAIPAIKKSEGTAEMASDEEILSAVKLLAESEGIFAEPSGAAGIAGLIELLKNDIVDRSEKVVVNVTGGGLKDQETAVRLAGETPKIEAKLDQLKKLVQN</sequence>
<comment type="catalytic activity">
    <reaction evidence="6 8">
        <text>O-phospho-L-homoserine + H2O = L-threonine + phosphate</text>
        <dbReference type="Rhea" id="RHEA:10840"/>
        <dbReference type="ChEBI" id="CHEBI:15377"/>
        <dbReference type="ChEBI" id="CHEBI:43474"/>
        <dbReference type="ChEBI" id="CHEBI:57590"/>
        <dbReference type="ChEBI" id="CHEBI:57926"/>
        <dbReference type="EC" id="4.2.3.1"/>
    </reaction>
</comment>
<evidence type="ECO:0000256" key="9">
    <source>
        <dbReference type="PIRSR" id="PIRSR038945-1"/>
    </source>
</evidence>
<name>A0A656YXL3_9EURY</name>
<organism evidence="12 13">
    <name type="scientific">candidate division MSBL1 archaeon SCGC-AAA259J03</name>
    <dbReference type="NCBI Taxonomy" id="1698269"/>
    <lineage>
        <taxon>Archaea</taxon>
        <taxon>Methanobacteriati</taxon>
        <taxon>Methanobacteriota</taxon>
        <taxon>candidate division MSBL1</taxon>
    </lineage>
</organism>
<comment type="pathway">
    <text evidence="8">Amino-acid biosynthesis; L-threonine biosynthesis; L-threonine from L-aspartate: step 5/5.</text>
</comment>
<dbReference type="GO" id="GO:0009097">
    <property type="term" value="P:isoleucine biosynthetic process"/>
    <property type="evidence" value="ECO:0007669"/>
    <property type="project" value="TreeGrafter"/>
</dbReference>
<evidence type="ECO:0000256" key="8">
    <source>
        <dbReference type="PIRNR" id="PIRNR038945"/>
    </source>
</evidence>
<evidence type="ECO:0000256" key="5">
    <source>
        <dbReference type="ARBA" id="ARBA00023239"/>
    </source>
</evidence>
<dbReference type="Gene3D" id="3.40.50.1100">
    <property type="match status" value="2"/>
</dbReference>
<accession>A0A656YXL3</accession>
<dbReference type="UniPathway" id="UPA00050">
    <property type="reaction ID" value="UER00065"/>
</dbReference>
<evidence type="ECO:0000256" key="3">
    <source>
        <dbReference type="ARBA" id="ARBA00018679"/>
    </source>
</evidence>
<feature type="binding site" evidence="9">
    <location>
        <position position="136"/>
    </location>
    <ligand>
        <name>pyridoxal 5'-phosphate</name>
        <dbReference type="ChEBI" id="CHEBI:597326"/>
    </ligand>
</feature>
<evidence type="ECO:0000256" key="2">
    <source>
        <dbReference type="ARBA" id="ARBA00005517"/>
    </source>
</evidence>
<dbReference type="InterPro" id="IPR026260">
    <property type="entry name" value="Thr_Synthase_bac/arc"/>
</dbReference>
<dbReference type="GO" id="GO:0009088">
    <property type="term" value="P:threonine biosynthetic process"/>
    <property type="evidence" value="ECO:0007669"/>
    <property type="project" value="UniProtKB-UniRule"/>
</dbReference>
<dbReference type="Pfam" id="PF00291">
    <property type="entry name" value="PALP"/>
    <property type="match status" value="1"/>
</dbReference>
<evidence type="ECO:0000256" key="7">
    <source>
        <dbReference type="NCBIfam" id="TIGR00260"/>
    </source>
</evidence>
<keyword evidence="13" id="KW-1185">Reference proteome</keyword>
<feature type="domain" description="Tryptophan synthase beta chain-like PALP" evidence="11">
    <location>
        <begin position="72"/>
        <end position="382"/>
    </location>
</feature>
<dbReference type="Proteomes" id="UP000070257">
    <property type="component" value="Unassembled WGS sequence"/>
</dbReference>
<dbReference type="AlphaFoldDB" id="A0A656YXL3"/>
<comment type="caution">
    <text evidence="12">The sequence shown here is derived from an EMBL/GenBank/DDBJ whole genome shotgun (WGS) entry which is preliminary data.</text>
</comment>
<evidence type="ECO:0000259" key="11">
    <source>
        <dbReference type="Pfam" id="PF00291"/>
    </source>
</evidence>
<dbReference type="GO" id="GO:0003941">
    <property type="term" value="F:L-serine ammonia-lyase activity"/>
    <property type="evidence" value="ECO:0007669"/>
    <property type="project" value="TreeGrafter"/>
</dbReference>
<reference evidence="12 13" key="1">
    <citation type="journal article" date="2016" name="Sci. Rep.">
        <title>Metabolic traits of an uncultured archaeal lineage -MSBL1- from brine pools of the Red Sea.</title>
        <authorList>
            <person name="Mwirichia R."/>
            <person name="Alam I."/>
            <person name="Rashid M."/>
            <person name="Vinu M."/>
            <person name="Ba-Alawi W."/>
            <person name="Anthony Kamau A."/>
            <person name="Kamanda Ngugi D."/>
            <person name="Goker M."/>
            <person name="Klenk H.P."/>
            <person name="Bajic V."/>
            <person name="Stingl U."/>
        </authorList>
    </citation>
    <scope>NUCLEOTIDE SEQUENCE [LARGE SCALE GENOMIC DNA]</scope>
    <source>
        <strain evidence="12">SCGC-AAA259J03</strain>
    </source>
</reference>
<dbReference type="GO" id="GO:0006565">
    <property type="term" value="P:L-serine catabolic process"/>
    <property type="evidence" value="ECO:0007669"/>
    <property type="project" value="TreeGrafter"/>
</dbReference>
<evidence type="ECO:0000256" key="6">
    <source>
        <dbReference type="ARBA" id="ARBA00049144"/>
    </source>
</evidence>
<dbReference type="GO" id="GO:0004794">
    <property type="term" value="F:threonine deaminase activity"/>
    <property type="evidence" value="ECO:0007669"/>
    <property type="project" value="TreeGrafter"/>
</dbReference>
<dbReference type="NCBIfam" id="TIGR00260">
    <property type="entry name" value="thrC"/>
    <property type="match status" value="1"/>
</dbReference>
<keyword evidence="5 8" id="KW-0456">Lyase</keyword>
<comment type="function">
    <text evidence="8">Catalyzes the gamma-elimination of phosphate from L-phosphohomoserine and the beta-addition of water to produce L-threonine.</text>
</comment>
<gene>
    <name evidence="12" type="ORF">AKJ39_00185</name>
</gene>
<comment type="similarity">
    <text evidence="2 8">Belongs to the threonine synthase family.</text>
</comment>
<dbReference type="EC" id="4.2.3.1" evidence="7 8"/>
<dbReference type="PANTHER" id="PTHR48078">
    <property type="entry name" value="THREONINE DEHYDRATASE, MITOCHONDRIAL-RELATED"/>
    <property type="match status" value="1"/>
</dbReference>
<dbReference type="InterPro" id="IPR036052">
    <property type="entry name" value="TrpB-like_PALP_sf"/>
</dbReference>
<dbReference type="PIRSF" id="PIRSF038945">
    <property type="entry name" value="Thr_synthase"/>
    <property type="match status" value="1"/>
</dbReference>
<evidence type="ECO:0000313" key="13">
    <source>
        <dbReference type="Proteomes" id="UP000070257"/>
    </source>
</evidence>
<keyword evidence="8" id="KW-0791">Threonine biosynthesis</keyword>
<feature type="binding site" evidence="9">
    <location>
        <position position="381"/>
    </location>
    <ligand>
        <name>pyridoxal 5'-phosphate</name>
        <dbReference type="ChEBI" id="CHEBI:597326"/>
    </ligand>
</feature>
<evidence type="ECO:0000256" key="4">
    <source>
        <dbReference type="ARBA" id="ARBA00022898"/>
    </source>
</evidence>
<evidence type="ECO:0000313" key="12">
    <source>
        <dbReference type="EMBL" id="KXA98956.1"/>
    </source>
</evidence>
<comment type="cofactor">
    <cofactor evidence="1 8 9">
        <name>pyridoxal 5'-phosphate</name>
        <dbReference type="ChEBI" id="CHEBI:597326"/>
    </cofactor>
</comment>
<dbReference type="CDD" id="cd01563">
    <property type="entry name" value="Thr-synth_1"/>
    <property type="match status" value="1"/>
</dbReference>
<proteinExistence type="inferred from homology"/>
<feature type="modified residue" description="N6-(pyridoxal phosphate)lysine" evidence="10">
    <location>
        <position position="110"/>
    </location>
</feature>
<dbReference type="EMBL" id="LHXT01000001">
    <property type="protein sequence ID" value="KXA98956.1"/>
    <property type="molecule type" value="Genomic_DNA"/>
</dbReference>
<dbReference type="GO" id="GO:0006567">
    <property type="term" value="P:L-threonine catabolic process"/>
    <property type="evidence" value="ECO:0007669"/>
    <property type="project" value="TreeGrafter"/>
</dbReference>
<protein>
    <recommendedName>
        <fullName evidence="3 7">Threonine synthase</fullName>
        <ecNumber evidence="7 8">4.2.3.1</ecNumber>
    </recommendedName>
</protein>
<dbReference type="PANTHER" id="PTHR48078:SF6">
    <property type="entry name" value="L-THREONINE DEHYDRATASE CATABOLIC TDCB"/>
    <property type="match status" value="1"/>
</dbReference>
<dbReference type="GO" id="GO:0004795">
    <property type="term" value="F:threonine synthase activity"/>
    <property type="evidence" value="ECO:0007669"/>
    <property type="project" value="UniProtKB-UniRule"/>
</dbReference>
<dbReference type="InterPro" id="IPR050147">
    <property type="entry name" value="Ser/Thr_Dehydratase"/>
</dbReference>
<dbReference type="InterPro" id="IPR004450">
    <property type="entry name" value="Thr_synthase-like"/>
</dbReference>
<evidence type="ECO:0000256" key="1">
    <source>
        <dbReference type="ARBA" id="ARBA00001933"/>
    </source>
</evidence>
<evidence type="ECO:0000256" key="10">
    <source>
        <dbReference type="PIRSR" id="PIRSR038945-2"/>
    </source>
</evidence>
<keyword evidence="8" id="KW-0028">Amino-acid biosynthesis</keyword>